<evidence type="ECO:0000256" key="1">
    <source>
        <dbReference type="SAM" id="MobiDB-lite"/>
    </source>
</evidence>
<proteinExistence type="predicted"/>
<keyword evidence="4" id="KW-1185">Reference proteome</keyword>
<organism evidence="3 4">
    <name type="scientific">Actinocrispum wychmicini</name>
    <dbReference type="NCBI Taxonomy" id="1213861"/>
    <lineage>
        <taxon>Bacteria</taxon>
        <taxon>Bacillati</taxon>
        <taxon>Actinomycetota</taxon>
        <taxon>Actinomycetes</taxon>
        <taxon>Pseudonocardiales</taxon>
        <taxon>Pseudonocardiaceae</taxon>
        <taxon>Actinocrispum</taxon>
    </lineage>
</organism>
<reference evidence="3 4" key="1">
    <citation type="submission" date="2019-03" db="EMBL/GenBank/DDBJ databases">
        <title>Genomic Encyclopedia of Type Strains, Phase IV (KMG-IV): sequencing the most valuable type-strain genomes for metagenomic binning, comparative biology and taxonomic classification.</title>
        <authorList>
            <person name="Goeker M."/>
        </authorList>
    </citation>
    <scope>NUCLEOTIDE SEQUENCE [LARGE SCALE GENOMIC DNA]</scope>
    <source>
        <strain evidence="3 4">DSM 45934</strain>
    </source>
</reference>
<dbReference type="Proteomes" id="UP000295680">
    <property type="component" value="Unassembled WGS sequence"/>
</dbReference>
<dbReference type="OrthoDB" id="3821205at2"/>
<dbReference type="AlphaFoldDB" id="A0A4R2JGK5"/>
<name>A0A4R2JGK5_9PSEU</name>
<evidence type="ECO:0000313" key="4">
    <source>
        <dbReference type="Proteomes" id="UP000295680"/>
    </source>
</evidence>
<accession>A0A4R2JGK5</accession>
<protein>
    <submittedName>
        <fullName evidence="3">Uncharacterized protein</fullName>
    </submittedName>
</protein>
<dbReference type="EMBL" id="SLWS01000007">
    <property type="protein sequence ID" value="TCO56028.1"/>
    <property type="molecule type" value="Genomic_DNA"/>
</dbReference>
<dbReference type="RefSeq" id="WP_132122293.1">
    <property type="nucleotide sequence ID" value="NZ_SLWS01000007.1"/>
</dbReference>
<keyword evidence="2" id="KW-0472">Membrane</keyword>
<feature type="transmembrane region" description="Helical" evidence="2">
    <location>
        <begin position="43"/>
        <end position="63"/>
    </location>
</feature>
<keyword evidence="2" id="KW-0812">Transmembrane</keyword>
<evidence type="ECO:0000313" key="3">
    <source>
        <dbReference type="EMBL" id="TCO56028.1"/>
    </source>
</evidence>
<evidence type="ECO:0000256" key="2">
    <source>
        <dbReference type="SAM" id="Phobius"/>
    </source>
</evidence>
<feature type="compositionally biased region" description="Polar residues" evidence="1">
    <location>
        <begin position="80"/>
        <end position="94"/>
    </location>
</feature>
<feature type="region of interest" description="Disordered" evidence="1">
    <location>
        <begin position="70"/>
        <end position="103"/>
    </location>
</feature>
<comment type="caution">
    <text evidence="3">The sequence shown here is derived from an EMBL/GenBank/DDBJ whole genome shotgun (WGS) entry which is preliminary data.</text>
</comment>
<keyword evidence="2" id="KW-1133">Transmembrane helix</keyword>
<sequence>MNEQELCDGLRDVMVASSPPPSMNPNSALDAARRAHRRRRATWAGIGAGATVIAVATTVVLALSPGEGQSLQVAAPPPSASQDTKTSWPNGQTDRTARNGPRAERGNVVHDALVAALPDTLALDTRATAQQSGGSDPLPLAHTQAAFDGKHGNVEVWRYTVDVAVVRKAAPNAGTGKVYVEVLTPGNDADTDLCQAATEWWTNKGACTLNTVQGKQIGVVRDSPDDRISQVVAYRYPDGTLVVAAQNTKVSHTTLPGLGDNPMTIEQLSALALNPAFKLD</sequence>
<gene>
    <name evidence="3" type="ORF">EV192_107453</name>
</gene>